<proteinExistence type="predicted"/>
<name>A0AA38M357_9CUCU</name>
<dbReference type="EMBL" id="JALNTZ010000009">
    <property type="protein sequence ID" value="KAJ3641079.1"/>
    <property type="molecule type" value="Genomic_DNA"/>
</dbReference>
<dbReference type="SUPFAM" id="SSF48371">
    <property type="entry name" value="ARM repeat"/>
    <property type="match status" value="1"/>
</dbReference>
<gene>
    <name evidence="1" type="ORF">Zmor_027600</name>
</gene>
<evidence type="ECO:0000313" key="2">
    <source>
        <dbReference type="Proteomes" id="UP001168821"/>
    </source>
</evidence>
<dbReference type="InterPro" id="IPR016024">
    <property type="entry name" value="ARM-type_fold"/>
</dbReference>
<comment type="caution">
    <text evidence="1">The sequence shown here is derived from an EMBL/GenBank/DDBJ whole genome shotgun (WGS) entry which is preliminary data.</text>
</comment>
<reference evidence="1" key="1">
    <citation type="journal article" date="2023" name="G3 (Bethesda)">
        <title>Whole genome assemblies of Zophobas morio and Tenebrio molitor.</title>
        <authorList>
            <person name="Kaur S."/>
            <person name="Stinson S.A."/>
            <person name="diCenzo G.C."/>
        </authorList>
    </citation>
    <scope>NUCLEOTIDE SEQUENCE</scope>
    <source>
        <strain evidence="1">QUZm001</strain>
    </source>
</reference>
<sequence length="348" mass="40205">MAEQENVYRQYAEPILTTTWIPEYKEIGKPLKTYFTTMCQMIVSNDISVRRMALINIGENCRIGPIIEWFYNFGYILLSKDITYDCLTLRALDLIATLENSPTCRINVSEKQLKLLVRLILQRLLKSTTNSEVLKPICNTLALLCVRDPLKQFVVLKILQKMDQVFENYALPVLPIANSLGFDAIQSIVLPNLALFLSRTEKGELPFIYSILESYHILCQESLLNSAIYDSFCDYFGDAMAVFNQAPKCVTVSEKRDANFAHIKCDLLRTRRRISPRERRPGLTIDEVFELPAEESKVRKKMNEYKRDCGYSENGVTVGKTSLLLLVFKRKCKTYEQCQDHTLLWYNL</sequence>
<dbReference type="Proteomes" id="UP001168821">
    <property type="component" value="Unassembled WGS sequence"/>
</dbReference>
<evidence type="ECO:0000313" key="1">
    <source>
        <dbReference type="EMBL" id="KAJ3641079.1"/>
    </source>
</evidence>
<dbReference type="AlphaFoldDB" id="A0AA38M357"/>
<accession>A0AA38M357</accession>
<protein>
    <submittedName>
        <fullName evidence="1">Uncharacterized protein</fullName>
    </submittedName>
</protein>
<organism evidence="1 2">
    <name type="scientific">Zophobas morio</name>
    <dbReference type="NCBI Taxonomy" id="2755281"/>
    <lineage>
        <taxon>Eukaryota</taxon>
        <taxon>Metazoa</taxon>
        <taxon>Ecdysozoa</taxon>
        <taxon>Arthropoda</taxon>
        <taxon>Hexapoda</taxon>
        <taxon>Insecta</taxon>
        <taxon>Pterygota</taxon>
        <taxon>Neoptera</taxon>
        <taxon>Endopterygota</taxon>
        <taxon>Coleoptera</taxon>
        <taxon>Polyphaga</taxon>
        <taxon>Cucujiformia</taxon>
        <taxon>Tenebrionidae</taxon>
        <taxon>Zophobas</taxon>
    </lineage>
</organism>
<keyword evidence="2" id="KW-1185">Reference proteome</keyword>